<feature type="domain" description="Malonyl-CoA decarboxylase N-terminal" evidence="2">
    <location>
        <begin position="103"/>
        <end position="192"/>
    </location>
</feature>
<dbReference type="GO" id="GO:0005759">
    <property type="term" value="C:mitochondrial matrix"/>
    <property type="evidence" value="ECO:0007669"/>
    <property type="project" value="TreeGrafter"/>
</dbReference>
<dbReference type="PANTHER" id="PTHR28641:SF1">
    <property type="entry name" value="MALONYL-COA DECARBOXYLASE, MITOCHONDRIAL"/>
    <property type="match status" value="1"/>
</dbReference>
<evidence type="ECO:0000313" key="4">
    <source>
        <dbReference type="Proteomes" id="UP001152320"/>
    </source>
</evidence>
<dbReference type="AlphaFoldDB" id="A0A9Q1BIS1"/>
<dbReference type="Proteomes" id="UP001152320">
    <property type="component" value="Chromosome 16"/>
</dbReference>
<dbReference type="InterPro" id="IPR042303">
    <property type="entry name" value="Malonyl_CoA_deC_C_sf"/>
</dbReference>
<dbReference type="Pfam" id="PF17408">
    <property type="entry name" value="MCD_N"/>
    <property type="match status" value="1"/>
</dbReference>
<evidence type="ECO:0000259" key="1">
    <source>
        <dbReference type="Pfam" id="PF05292"/>
    </source>
</evidence>
<reference evidence="3" key="1">
    <citation type="submission" date="2021-10" db="EMBL/GenBank/DDBJ databases">
        <title>Tropical sea cucumber genome reveals ecological adaptation and Cuvierian tubules defense mechanism.</title>
        <authorList>
            <person name="Chen T."/>
        </authorList>
    </citation>
    <scope>NUCLEOTIDE SEQUENCE</scope>
    <source>
        <strain evidence="3">Nanhai2018</strain>
        <tissue evidence="3">Muscle</tissue>
    </source>
</reference>
<keyword evidence="4" id="KW-1185">Reference proteome</keyword>
<dbReference type="InterPro" id="IPR007956">
    <property type="entry name" value="Malonyl_CoA_deC_C"/>
</dbReference>
<dbReference type="GO" id="GO:0006085">
    <property type="term" value="P:acetyl-CoA biosynthetic process"/>
    <property type="evidence" value="ECO:0007669"/>
    <property type="project" value="TreeGrafter"/>
</dbReference>
<organism evidence="3 4">
    <name type="scientific">Holothuria leucospilota</name>
    <name type="common">Black long sea cucumber</name>
    <name type="synonym">Mertensiothuria leucospilota</name>
    <dbReference type="NCBI Taxonomy" id="206669"/>
    <lineage>
        <taxon>Eukaryota</taxon>
        <taxon>Metazoa</taxon>
        <taxon>Echinodermata</taxon>
        <taxon>Eleutherozoa</taxon>
        <taxon>Echinozoa</taxon>
        <taxon>Holothuroidea</taxon>
        <taxon>Aspidochirotacea</taxon>
        <taxon>Aspidochirotida</taxon>
        <taxon>Holothuriidae</taxon>
        <taxon>Holothuria</taxon>
    </lineage>
</organism>
<dbReference type="GO" id="GO:2001294">
    <property type="term" value="P:malonyl-CoA catabolic process"/>
    <property type="evidence" value="ECO:0007669"/>
    <property type="project" value="TreeGrafter"/>
</dbReference>
<evidence type="ECO:0000259" key="2">
    <source>
        <dbReference type="Pfam" id="PF17408"/>
    </source>
</evidence>
<dbReference type="InterPro" id="IPR038351">
    <property type="entry name" value="MCD_N_sf"/>
</dbReference>
<name>A0A9Q1BIS1_HOLLE</name>
<protein>
    <submittedName>
        <fullName evidence="3">Malonyl-CoA decarboxylase, mitochondrial</fullName>
    </submittedName>
</protein>
<comment type="caution">
    <text evidence="3">The sequence shown here is derived from an EMBL/GenBank/DDBJ whole genome shotgun (WGS) entry which is preliminary data.</text>
</comment>
<dbReference type="Gene3D" id="3.40.630.150">
    <property type="entry name" value="Malonyl-CoA decarboxylase, catalytic domain"/>
    <property type="match status" value="1"/>
</dbReference>
<evidence type="ECO:0000313" key="3">
    <source>
        <dbReference type="EMBL" id="KAJ8027356.1"/>
    </source>
</evidence>
<dbReference type="Pfam" id="PF05292">
    <property type="entry name" value="MCD"/>
    <property type="match status" value="1"/>
</dbReference>
<dbReference type="InterPro" id="IPR035372">
    <property type="entry name" value="MCD_N"/>
</dbReference>
<dbReference type="EMBL" id="JAIZAY010000016">
    <property type="protein sequence ID" value="KAJ8027356.1"/>
    <property type="molecule type" value="Genomic_DNA"/>
</dbReference>
<accession>A0A9Q1BIS1</accession>
<proteinExistence type="predicted"/>
<dbReference type="FunFam" id="3.40.630.150:FF:000001">
    <property type="entry name" value="Malonyl-CoA decarboxylase, mitochondrial"/>
    <property type="match status" value="1"/>
</dbReference>
<dbReference type="PANTHER" id="PTHR28641">
    <property type="match status" value="1"/>
</dbReference>
<dbReference type="GO" id="GO:0005782">
    <property type="term" value="C:peroxisomal matrix"/>
    <property type="evidence" value="ECO:0007669"/>
    <property type="project" value="TreeGrafter"/>
</dbReference>
<dbReference type="Gene3D" id="1.20.140.90">
    <property type="entry name" value="Malonyl-CoA decarboxylase, oligemerization domain"/>
    <property type="match status" value="1"/>
</dbReference>
<sequence>MFLRYHSWAYLMRYGHCHRFGQRRTQGVVMKRIYPRLCSSNTSEEALDPTQKLLKTLLSPTAKTTKKWISEVEVQKLCNYYRGSSSDQKLDFLQILASEGSLDHNSVLEAAKNLVVAQDKGEGAIIQAENRLSQRLIPNYQELFTFISKLNGGVKFLVDLRADLLDHLADGKGDHNLKALNNTLKELLSHWFSAGFLQLERVTWQSSCEMLEKVSAIEAVHPVRGWTDIKQRVGPYRRCFVFTHSSMPQEPVMVLHCALMMDIPESIQTIVQYQGRNPSYSVLDGEDSSQANAGIFYSISAAQKGLQGIDLGNYLIKSVVKELRKEFRKMEVFSTLSPIPGFRSWLIAAINQEIRDPSDKELFTKEELEEMKKTSGEDQQGLPLMKEILLTNSWCLLPELTAALKQPLMRLCARYLVSEKRRGYALNPVANFHLRNGAVLWRLNWMGDTSQRGLRASCGMMANYKYNLDQTSDNSKVYIETKKVIASSQVQLLVKGPSMGGKLGSKL</sequence>
<feature type="domain" description="Malonyl-CoA decarboxylase C-terminal" evidence="1">
    <location>
        <begin position="195"/>
        <end position="467"/>
    </location>
</feature>
<dbReference type="GO" id="GO:0006633">
    <property type="term" value="P:fatty acid biosynthetic process"/>
    <property type="evidence" value="ECO:0007669"/>
    <property type="project" value="InterPro"/>
</dbReference>
<dbReference type="InterPro" id="IPR038917">
    <property type="entry name" value="Malonyl_CoA_deC"/>
</dbReference>
<dbReference type="OrthoDB" id="426718at2759"/>
<gene>
    <name evidence="3" type="ORF">HOLleu_32480</name>
</gene>
<dbReference type="GO" id="GO:0050080">
    <property type="term" value="F:malonyl-CoA decarboxylase activity"/>
    <property type="evidence" value="ECO:0007669"/>
    <property type="project" value="InterPro"/>
</dbReference>